<keyword evidence="7" id="KW-0333">Golgi apparatus</keyword>
<reference evidence="11" key="1">
    <citation type="submission" date="2023-03" db="EMBL/GenBank/DDBJ databases">
        <authorList>
            <person name="Steffen K."/>
            <person name="Cardenas P."/>
        </authorList>
    </citation>
    <scope>NUCLEOTIDE SEQUENCE</scope>
</reference>
<comment type="subcellular location">
    <subcellularLocation>
        <location evidence="2">Golgi apparatus</location>
    </subcellularLocation>
    <subcellularLocation>
        <location evidence="1">Membrane</location>
        <topology evidence="1">Multi-pass membrane protein</topology>
    </subcellularLocation>
</comment>
<dbReference type="EMBL" id="CASHTH010004448">
    <property type="protein sequence ID" value="CAI8057468.1"/>
    <property type="molecule type" value="Genomic_DNA"/>
</dbReference>
<evidence type="ECO:0000256" key="1">
    <source>
        <dbReference type="ARBA" id="ARBA00004141"/>
    </source>
</evidence>
<keyword evidence="5" id="KW-0732">Signal</keyword>
<protein>
    <recommendedName>
        <fullName evidence="9">Transmembrane 9 superfamily member</fullName>
    </recommendedName>
</protein>
<sequence>MTAAIVLFMFMGAAGGYHAARLYKTLKGSDWKKGALLTATLYPSTFFGMGFFLNFSSGGETLPEPYHSPPCWLCCACGLEYPSPSSSEVPISGSGNSRTNIQ</sequence>
<feature type="region of interest" description="Disordered" evidence="10">
    <location>
        <begin position="83"/>
        <end position="102"/>
    </location>
</feature>
<evidence type="ECO:0000256" key="2">
    <source>
        <dbReference type="ARBA" id="ARBA00004555"/>
    </source>
</evidence>
<comment type="caution">
    <text evidence="11">The sequence shown here is derived from an EMBL/GenBank/DDBJ whole genome shotgun (WGS) entry which is preliminary data.</text>
</comment>
<evidence type="ECO:0000256" key="4">
    <source>
        <dbReference type="ARBA" id="ARBA00022692"/>
    </source>
</evidence>
<dbReference type="Proteomes" id="UP001174909">
    <property type="component" value="Unassembled WGS sequence"/>
</dbReference>
<evidence type="ECO:0000256" key="5">
    <source>
        <dbReference type="ARBA" id="ARBA00022729"/>
    </source>
</evidence>
<comment type="caution">
    <text evidence="9">Lacks conserved residue(s) required for the propagation of feature annotation.</text>
</comment>
<evidence type="ECO:0000256" key="7">
    <source>
        <dbReference type="ARBA" id="ARBA00023034"/>
    </source>
</evidence>
<dbReference type="AlphaFoldDB" id="A0AA35U0M1"/>
<dbReference type="GO" id="GO:0005794">
    <property type="term" value="C:Golgi apparatus"/>
    <property type="evidence" value="ECO:0007669"/>
    <property type="project" value="UniProtKB-SubCell"/>
</dbReference>
<dbReference type="GO" id="GO:0072657">
    <property type="term" value="P:protein localization to membrane"/>
    <property type="evidence" value="ECO:0007669"/>
    <property type="project" value="TreeGrafter"/>
</dbReference>
<evidence type="ECO:0000313" key="11">
    <source>
        <dbReference type="EMBL" id="CAI8057468.1"/>
    </source>
</evidence>
<evidence type="ECO:0000256" key="3">
    <source>
        <dbReference type="ARBA" id="ARBA00005227"/>
    </source>
</evidence>
<feature type="transmembrane region" description="Helical" evidence="9">
    <location>
        <begin position="6"/>
        <end position="23"/>
    </location>
</feature>
<dbReference type="Pfam" id="PF02990">
    <property type="entry name" value="EMP70"/>
    <property type="match status" value="1"/>
</dbReference>
<keyword evidence="8 9" id="KW-0472">Membrane</keyword>
<evidence type="ECO:0000256" key="10">
    <source>
        <dbReference type="SAM" id="MobiDB-lite"/>
    </source>
</evidence>
<evidence type="ECO:0000313" key="12">
    <source>
        <dbReference type="Proteomes" id="UP001174909"/>
    </source>
</evidence>
<organism evidence="11 12">
    <name type="scientific">Geodia barretti</name>
    <name type="common">Barrett's horny sponge</name>
    <dbReference type="NCBI Taxonomy" id="519541"/>
    <lineage>
        <taxon>Eukaryota</taxon>
        <taxon>Metazoa</taxon>
        <taxon>Porifera</taxon>
        <taxon>Demospongiae</taxon>
        <taxon>Heteroscleromorpha</taxon>
        <taxon>Tetractinellida</taxon>
        <taxon>Astrophorina</taxon>
        <taxon>Geodiidae</taxon>
        <taxon>Geodia</taxon>
    </lineage>
</organism>
<accession>A0AA35U0M1</accession>
<evidence type="ECO:0000256" key="6">
    <source>
        <dbReference type="ARBA" id="ARBA00022989"/>
    </source>
</evidence>
<comment type="similarity">
    <text evidence="3 9">Belongs to the nonaspanin (TM9SF) (TC 9.A.2) family.</text>
</comment>
<keyword evidence="12" id="KW-1185">Reference proteome</keyword>
<name>A0AA35U0M1_GEOBA</name>
<gene>
    <name evidence="11" type="ORF">GBAR_LOCUS31332</name>
</gene>
<proteinExistence type="inferred from homology"/>
<evidence type="ECO:0000256" key="9">
    <source>
        <dbReference type="RuleBase" id="RU363079"/>
    </source>
</evidence>
<dbReference type="PANTHER" id="PTHR10766">
    <property type="entry name" value="TRANSMEMBRANE 9 SUPERFAMILY PROTEIN"/>
    <property type="match status" value="1"/>
</dbReference>
<dbReference type="PANTHER" id="PTHR10766:SF55">
    <property type="entry name" value="TRANSMEMBRANE 9 SUPERFAMILY MEMBER 4"/>
    <property type="match status" value="1"/>
</dbReference>
<keyword evidence="6 9" id="KW-1133">Transmembrane helix</keyword>
<feature type="transmembrane region" description="Helical" evidence="9">
    <location>
        <begin position="35"/>
        <end position="55"/>
    </location>
</feature>
<dbReference type="GO" id="GO:0016020">
    <property type="term" value="C:membrane"/>
    <property type="evidence" value="ECO:0007669"/>
    <property type="project" value="UniProtKB-SubCell"/>
</dbReference>
<evidence type="ECO:0000256" key="8">
    <source>
        <dbReference type="ARBA" id="ARBA00023136"/>
    </source>
</evidence>
<dbReference type="InterPro" id="IPR004240">
    <property type="entry name" value="EMP70"/>
</dbReference>
<keyword evidence="4 9" id="KW-0812">Transmembrane</keyword>